<evidence type="ECO:0000256" key="1">
    <source>
        <dbReference type="SAM" id="Phobius"/>
    </source>
</evidence>
<keyword evidence="1" id="KW-0472">Membrane</keyword>
<feature type="transmembrane region" description="Helical" evidence="1">
    <location>
        <begin position="12"/>
        <end position="29"/>
    </location>
</feature>
<proteinExistence type="predicted"/>
<gene>
    <name evidence="2" type="ORF">SAMN05421547_108171</name>
</gene>
<protein>
    <submittedName>
        <fullName evidence="2">Uncharacterized protein</fullName>
    </submittedName>
</protein>
<evidence type="ECO:0000313" key="2">
    <source>
        <dbReference type="EMBL" id="SDY83786.1"/>
    </source>
</evidence>
<name>A0A1H3N4M1_9BURK</name>
<dbReference type="Proteomes" id="UP000183417">
    <property type="component" value="Unassembled WGS sequence"/>
</dbReference>
<reference evidence="2 3" key="1">
    <citation type="submission" date="2016-10" db="EMBL/GenBank/DDBJ databases">
        <authorList>
            <person name="de Groot N.N."/>
        </authorList>
    </citation>
    <scope>NUCLEOTIDE SEQUENCE [LARGE SCALE GENOMIC DNA]</scope>
    <source>
        <strain evidence="2 3">LMG 24775</strain>
    </source>
</reference>
<sequence length="73" mass="8407">MTVISYSSTYSFIKNTFNFFIMLMVLNTMKMKWLKLGVDALLQFVGFRPLRLQALANVFKASLLSTIHFTPLP</sequence>
<keyword evidence="1" id="KW-0812">Transmembrane</keyword>
<evidence type="ECO:0000313" key="3">
    <source>
        <dbReference type="Proteomes" id="UP000183417"/>
    </source>
</evidence>
<accession>A0A1H3N4M1</accession>
<keyword evidence="1" id="KW-1133">Transmembrane helix</keyword>
<dbReference type="EMBL" id="FNPE01000008">
    <property type="protein sequence ID" value="SDY83786.1"/>
    <property type="molecule type" value="Genomic_DNA"/>
</dbReference>
<organism evidence="2 3">
    <name type="scientific">Delftia lacustris</name>
    <dbReference type="NCBI Taxonomy" id="558537"/>
    <lineage>
        <taxon>Bacteria</taxon>
        <taxon>Pseudomonadati</taxon>
        <taxon>Pseudomonadota</taxon>
        <taxon>Betaproteobacteria</taxon>
        <taxon>Burkholderiales</taxon>
        <taxon>Comamonadaceae</taxon>
        <taxon>Delftia</taxon>
    </lineage>
</organism>
<dbReference type="AlphaFoldDB" id="A0A1H3N4M1"/>